<dbReference type="PANTHER" id="PTHR33048:SF167">
    <property type="entry name" value="INTEGRAL MEMBRANE PROTEIN"/>
    <property type="match status" value="1"/>
</dbReference>
<keyword evidence="10" id="KW-1185">Reference proteome</keyword>
<feature type="transmembrane region" description="Helical" evidence="7">
    <location>
        <begin position="260"/>
        <end position="280"/>
    </location>
</feature>
<feature type="compositionally biased region" description="Low complexity" evidence="6">
    <location>
        <begin position="287"/>
        <end position="310"/>
    </location>
</feature>
<gene>
    <name evidence="9" type="ORF">B0I36DRAFT_32248</name>
</gene>
<dbReference type="RefSeq" id="XP_046007667.1">
    <property type="nucleotide sequence ID" value="XM_046153858.1"/>
</dbReference>
<keyword evidence="3 7" id="KW-1133">Transmembrane helix</keyword>
<dbReference type="InterPro" id="IPR049326">
    <property type="entry name" value="Rhodopsin_dom_fungi"/>
</dbReference>
<accession>A0A9P8XVT5</accession>
<dbReference type="GO" id="GO:0016020">
    <property type="term" value="C:membrane"/>
    <property type="evidence" value="ECO:0007669"/>
    <property type="project" value="UniProtKB-SubCell"/>
</dbReference>
<dbReference type="Proteomes" id="UP000756346">
    <property type="component" value="Unassembled WGS sequence"/>
</dbReference>
<protein>
    <recommendedName>
        <fullName evidence="8">Rhodopsin domain-containing protein</fullName>
    </recommendedName>
</protein>
<keyword evidence="4 7" id="KW-0472">Membrane</keyword>
<name>A0A9P8XVT5_9PEZI</name>
<dbReference type="OrthoDB" id="5022096at2759"/>
<evidence type="ECO:0000256" key="4">
    <source>
        <dbReference type="ARBA" id="ARBA00023136"/>
    </source>
</evidence>
<feature type="region of interest" description="Disordered" evidence="6">
    <location>
        <begin position="287"/>
        <end position="330"/>
    </location>
</feature>
<comment type="similarity">
    <text evidence="5">Belongs to the SAT4 family.</text>
</comment>
<dbReference type="PANTHER" id="PTHR33048">
    <property type="entry name" value="PTH11-LIKE INTEGRAL MEMBRANE PROTEIN (AFU_ORTHOLOGUE AFUA_5G11245)"/>
    <property type="match status" value="1"/>
</dbReference>
<feature type="transmembrane region" description="Helical" evidence="7">
    <location>
        <begin position="217"/>
        <end position="240"/>
    </location>
</feature>
<feature type="transmembrane region" description="Helical" evidence="7">
    <location>
        <begin position="54"/>
        <end position="76"/>
    </location>
</feature>
<evidence type="ECO:0000256" key="3">
    <source>
        <dbReference type="ARBA" id="ARBA00022989"/>
    </source>
</evidence>
<comment type="subcellular location">
    <subcellularLocation>
        <location evidence="1">Membrane</location>
        <topology evidence="1">Multi-pass membrane protein</topology>
    </subcellularLocation>
</comment>
<dbReference type="EMBL" id="JAGTJQ010000010">
    <property type="protein sequence ID" value="KAH7021466.1"/>
    <property type="molecule type" value="Genomic_DNA"/>
</dbReference>
<sequence length="401" mass="44206">MSTRPNPQPPVEGRPNNHATIMGVQGFLTGFALSVVALRVWVRRTVLKTFSWDDWFILLSALFSIGVLVCFVGVILNGGGHYTSDLGVPEEWEALQHWEHILLVINITGVSVVKISVCLALLRFLFGRWYRRFLKFLIAFIIIFTISTEAPLIFRCWPRYYIWAIERPPGVCIPTDKFLIIANLNASINIVTDATLVLLPLPTIITLRVNIQTKASLLGVLFIGFFATAAAIVRAVFANVPAQISDSWSLKFYVWNSVELNLGIIAASLPTLRPLFSGWLESTASRFRSRSGGSSSRSAAADTEGADAAGISNVSSNRQGRGSVHKHGYRKQREAEVYAMDMAREWKGSLKNNAPVISSSRTAYGLENNSSEEEILASSGSHRVTGGITKHVEIAIQRSDV</sequence>
<dbReference type="Pfam" id="PF20684">
    <property type="entry name" value="Fung_rhodopsin"/>
    <property type="match status" value="1"/>
</dbReference>
<feature type="domain" description="Rhodopsin" evidence="8">
    <location>
        <begin position="38"/>
        <end position="277"/>
    </location>
</feature>
<proteinExistence type="inferred from homology"/>
<feature type="transmembrane region" description="Helical" evidence="7">
    <location>
        <begin position="20"/>
        <end position="42"/>
    </location>
</feature>
<evidence type="ECO:0000256" key="1">
    <source>
        <dbReference type="ARBA" id="ARBA00004141"/>
    </source>
</evidence>
<evidence type="ECO:0000256" key="5">
    <source>
        <dbReference type="ARBA" id="ARBA00038359"/>
    </source>
</evidence>
<evidence type="ECO:0000256" key="2">
    <source>
        <dbReference type="ARBA" id="ARBA00022692"/>
    </source>
</evidence>
<evidence type="ECO:0000259" key="8">
    <source>
        <dbReference type="Pfam" id="PF20684"/>
    </source>
</evidence>
<comment type="caution">
    <text evidence="9">The sequence shown here is derived from an EMBL/GenBank/DDBJ whole genome shotgun (WGS) entry which is preliminary data.</text>
</comment>
<feature type="transmembrane region" description="Helical" evidence="7">
    <location>
        <begin position="133"/>
        <end position="154"/>
    </location>
</feature>
<keyword evidence="2 7" id="KW-0812">Transmembrane</keyword>
<reference evidence="9" key="1">
    <citation type="journal article" date="2021" name="Nat. Commun.">
        <title>Genetic determinants of endophytism in the Arabidopsis root mycobiome.</title>
        <authorList>
            <person name="Mesny F."/>
            <person name="Miyauchi S."/>
            <person name="Thiergart T."/>
            <person name="Pickel B."/>
            <person name="Atanasova L."/>
            <person name="Karlsson M."/>
            <person name="Huettel B."/>
            <person name="Barry K.W."/>
            <person name="Haridas S."/>
            <person name="Chen C."/>
            <person name="Bauer D."/>
            <person name="Andreopoulos W."/>
            <person name="Pangilinan J."/>
            <person name="LaButti K."/>
            <person name="Riley R."/>
            <person name="Lipzen A."/>
            <person name="Clum A."/>
            <person name="Drula E."/>
            <person name="Henrissat B."/>
            <person name="Kohler A."/>
            <person name="Grigoriev I.V."/>
            <person name="Martin F.M."/>
            <person name="Hacquard S."/>
        </authorList>
    </citation>
    <scope>NUCLEOTIDE SEQUENCE</scope>
    <source>
        <strain evidence="9">MPI-CAGE-CH-0230</strain>
    </source>
</reference>
<feature type="transmembrane region" description="Helical" evidence="7">
    <location>
        <begin position="101"/>
        <end position="126"/>
    </location>
</feature>
<feature type="transmembrane region" description="Helical" evidence="7">
    <location>
        <begin position="186"/>
        <end position="205"/>
    </location>
</feature>
<evidence type="ECO:0000313" key="9">
    <source>
        <dbReference type="EMBL" id="KAH7021466.1"/>
    </source>
</evidence>
<evidence type="ECO:0000256" key="6">
    <source>
        <dbReference type="SAM" id="MobiDB-lite"/>
    </source>
</evidence>
<dbReference type="GeneID" id="70183404"/>
<dbReference type="AlphaFoldDB" id="A0A9P8XVT5"/>
<organism evidence="9 10">
    <name type="scientific">Microdochium trichocladiopsis</name>
    <dbReference type="NCBI Taxonomy" id="1682393"/>
    <lineage>
        <taxon>Eukaryota</taxon>
        <taxon>Fungi</taxon>
        <taxon>Dikarya</taxon>
        <taxon>Ascomycota</taxon>
        <taxon>Pezizomycotina</taxon>
        <taxon>Sordariomycetes</taxon>
        <taxon>Xylariomycetidae</taxon>
        <taxon>Xylariales</taxon>
        <taxon>Microdochiaceae</taxon>
        <taxon>Microdochium</taxon>
    </lineage>
</organism>
<evidence type="ECO:0000313" key="10">
    <source>
        <dbReference type="Proteomes" id="UP000756346"/>
    </source>
</evidence>
<evidence type="ECO:0000256" key="7">
    <source>
        <dbReference type="SAM" id="Phobius"/>
    </source>
</evidence>
<dbReference type="InterPro" id="IPR052337">
    <property type="entry name" value="SAT4-like"/>
</dbReference>